<sequence>NMTVEQFSARIKKIGKLAEMTPEQQREQFIHGLSPMNQYNICMIAKFNDTQNNIAEVLAEAEKFTLSQASAPSSFPIFPVANPYDNANKSGISKTEVENLIKNTMASIQSQPISSQP</sequence>
<protein>
    <submittedName>
        <fullName evidence="1">16760_t:CDS:1</fullName>
    </submittedName>
</protein>
<gene>
    <name evidence="1" type="ORF">AMORRO_LOCUS18161</name>
</gene>
<feature type="non-terminal residue" evidence="1">
    <location>
        <position position="117"/>
    </location>
</feature>
<dbReference type="OrthoDB" id="2405588at2759"/>
<dbReference type="AlphaFoldDB" id="A0A9N9JRR1"/>
<comment type="caution">
    <text evidence="1">The sequence shown here is derived from an EMBL/GenBank/DDBJ whole genome shotgun (WGS) entry which is preliminary data.</text>
</comment>
<evidence type="ECO:0000313" key="2">
    <source>
        <dbReference type="Proteomes" id="UP000789342"/>
    </source>
</evidence>
<proteinExistence type="predicted"/>
<evidence type="ECO:0000313" key="1">
    <source>
        <dbReference type="EMBL" id="CAG8791183.1"/>
    </source>
</evidence>
<name>A0A9N9JRR1_9GLOM</name>
<feature type="non-terminal residue" evidence="1">
    <location>
        <position position="1"/>
    </location>
</feature>
<dbReference type="Proteomes" id="UP000789342">
    <property type="component" value="Unassembled WGS sequence"/>
</dbReference>
<reference evidence="1" key="1">
    <citation type="submission" date="2021-06" db="EMBL/GenBank/DDBJ databases">
        <authorList>
            <person name="Kallberg Y."/>
            <person name="Tangrot J."/>
            <person name="Rosling A."/>
        </authorList>
    </citation>
    <scope>NUCLEOTIDE SEQUENCE</scope>
    <source>
        <strain evidence="1">CL551</strain>
    </source>
</reference>
<keyword evidence="2" id="KW-1185">Reference proteome</keyword>
<organism evidence="1 2">
    <name type="scientific">Acaulospora morrowiae</name>
    <dbReference type="NCBI Taxonomy" id="94023"/>
    <lineage>
        <taxon>Eukaryota</taxon>
        <taxon>Fungi</taxon>
        <taxon>Fungi incertae sedis</taxon>
        <taxon>Mucoromycota</taxon>
        <taxon>Glomeromycotina</taxon>
        <taxon>Glomeromycetes</taxon>
        <taxon>Diversisporales</taxon>
        <taxon>Acaulosporaceae</taxon>
        <taxon>Acaulospora</taxon>
    </lineage>
</organism>
<accession>A0A9N9JRR1</accession>
<dbReference type="EMBL" id="CAJVPV010061686">
    <property type="protein sequence ID" value="CAG8791183.1"/>
    <property type="molecule type" value="Genomic_DNA"/>
</dbReference>